<feature type="transmembrane region" description="Helical" evidence="6">
    <location>
        <begin position="377"/>
        <end position="396"/>
    </location>
</feature>
<dbReference type="AlphaFoldDB" id="A0A8J2TWT9"/>
<dbReference type="PANTHER" id="PTHR30250">
    <property type="entry name" value="PST FAMILY PREDICTED COLANIC ACID TRANSPORTER"/>
    <property type="match status" value="1"/>
</dbReference>
<feature type="transmembrane region" description="Helical" evidence="6">
    <location>
        <begin position="163"/>
        <end position="186"/>
    </location>
</feature>
<evidence type="ECO:0000313" key="7">
    <source>
        <dbReference type="EMBL" id="GGA09605.1"/>
    </source>
</evidence>
<feature type="transmembrane region" description="Helical" evidence="6">
    <location>
        <begin position="75"/>
        <end position="97"/>
    </location>
</feature>
<name>A0A8J2TWT9_9MICO</name>
<sequence>MAAQLLLAQLFVAVTALIVNVFAARALGPAARGELALFMQIAYVANTLCLLGRYRAYLRFRTVPSHTLYRAQRELDSLSILPMLLAVGVSAIVGVIAADSFSAGFAFSVTIFVLILSGVQQKMHRTAAIVAGTAHAYLLATILGQLALLAAATSLAYKGVDLVTAWLAAYGLAVLLPYAAVSAWAARTFARTGEVSRELGPVSTLGYKLTLTGVGEIIGSRADRFLIPIFSSYAQLGVYTVVVTMTELVTWPIKNYADARVPIWTKALSRKRFALRVELIRALGLIVICATPLGFGLWMILVPLFGSEYSAGLALVLPLTLAAAFNGFSYFGMNLSIAAGFSRTANLIPISAMVTAIAGHIFFIPTHGAQGAAWSMVAGYSVAGFVTILTVLRVAIRLRKV</sequence>
<evidence type="ECO:0000313" key="8">
    <source>
        <dbReference type="Proteomes" id="UP000616114"/>
    </source>
</evidence>
<keyword evidence="4 6" id="KW-1133">Transmembrane helix</keyword>
<feature type="transmembrane region" description="Helical" evidence="6">
    <location>
        <begin position="126"/>
        <end position="151"/>
    </location>
</feature>
<keyword evidence="3 6" id="KW-0812">Transmembrane</keyword>
<dbReference type="EMBL" id="BMFY01000004">
    <property type="protein sequence ID" value="GGA09605.1"/>
    <property type="molecule type" value="Genomic_DNA"/>
</dbReference>
<proteinExistence type="predicted"/>
<comment type="subcellular location">
    <subcellularLocation>
        <location evidence="1">Cell membrane</location>
        <topology evidence="1">Multi-pass membrane protein</topology>
    </subcellularLocation>
</comment>
<gene>
    <name evidence="7" type="ORF">GCM10011333_10430</name>
</gene>
<organism evidence="7 8">
    <name type="scientific">Sediminivirga luteola</name>
    <dbReference type="NCBI Taxonomy" id="1774748"/>
    <lineage>
        <taxon>Bacteria</taxon>
        <taxon>Bacillati</taxon>
        <taxon>Actinomycetota</taxon>
        <taxon>Actinomycetes</taxon>
        <taxon>Micrococcales</taxon>
        <taxon>Brevibacteriaceae</taxon>
        <taxon>Sediminivirga</taxon>
    </lineage>
</organism>
<dbReference type="PANTHER" id="PTHR30250:SF11">
    <property type="entry name" value="O-ANTIGEN TRANSPORTER-RELATED"/>
    <property type="match status" value="1"/>
</dbReference>
<evidence type="ECO:0000256" key="6">
    <source>
        <dbReference type="SAM" id="Phobius"/>
    </source>
</evidence>
<keyword evidence="8" id="KW-1185">Reference proteome</keyword>
<dbReference type="InterPro" id="IPR050833">
    <property type="entry name" value="Poly_Biosynth_Transport"/>
</dbReference>
<evidence type="ECO:0000256" key="1">
    <source>
        <dbReference type="ARBA" id="ARBA00004651"/>
    </source>
</evidence>
<accession>A0A8J2TWT9</accession>
<evidence type="ECO:0000256" key="5">
    <source>
        <dbReference type="ARBA" id="ARBA00023136"/>
    </source>
</evidence>
<dbReference type="GO" id="GO:0005886">
    <property type="term" value="C:plasma membrane"/>
    <property type="evidence" value="ECO:0007669"/>
    <property type="project" value="UniProtKB-SubCell"/>
</dbReference>
<evidence type="ECO:0000256" key="3">
    <source>
        <dbReference type="ARBA" id="ARBA00022692"/>
    </source>
</evidence>
<keyword evidence="5 6" id="KW-0472">Membrane</keyword>
<feature type="transmembrane region" description="Helical" evidence="6">
    <location>
        <begin position="313"/>
        <end position="333"/>
    </location>
</feature>
<reference evidence="7" key="1">
    <citation type="journal article" date="2014" name="Int. J. Syst. Evol. Microbiol.">
        <title>Complete genome sequence of Corynebacterium casei LMG S-19264T (=DSM 44701T), isolated from a smear-ripened cheese.</title>
        <authorList>
            <consortium name="US DOE Joint Genome Institute (JGI-PGF)"/>
            <person name="Walter F."/>
            <person name="Albersmeier A."/>
            <person name="Kalinowski J."/>
            <person name="Ruckert C."/>
        </authorList>
    </citation>
    <scope>NUCLEOTIDE SEQUENCE</scope>
    <source>
        <strain evidence="7">CGMCC 1.12785</strain>
    </source>
</reference>
<feature type="transmembrane region" description="Helical" evidence="6">
    <location>
        <begin position="345"/>
        <end position="365"/>
    </location>
</feature>
<evidence type="ECO:0000256" key="2">
    <source>
        <dbReference type="ARBA" id="ARBA00022475"/>
    </source>
</evidence>
<feature type="transmembrane region" description="Helical" evidence="6">
    <location>
        <begin position="36"/>
        <end position="54"/>
    </location>
</feature>
<keyword evidence="2" id="KW-1003">Cell membrane</keyword>
<reference evidence="7" key="2">
    <citation type="submission" date="2020-09" db="EMBL/GenBank/DDBJ databases">
        <authorList>
            <person name="Sun Q."/>
            <person name="Zhou Y."/>
        </authorList>
    </citation>
    <scope>NUCLEOTIDE SEQUENCE</scope>
    <source>
        <strain evidence="7">CGMCC 1.12785</strain>
    </source>
</reference>
<feature type="transmembrane region" description="Helical" evidence="6">
    <location>
        <begin position="279"/>
        <end position="301"/>
    </location>
</feature>
<feature type="transmembrane region" description="Helical" evidence="6">
    <location>
        <begin position="103"/>
        <end position="119"/>
    </location>
</feature>
<protein>
    <recommendedName>
        <fullName evidence="9">O-antigen/teichoic acid export membrane protein</fullName>
    </recommendedName>
</protein>
<dbReference type="Proteomes" id="UP000616114">
    <property type="component" value="Unassembled WGS sequence"/>
</dbReference>
<evidence type="ECO:0008006" key="9">
    <source>
        <dbReference type="Google" id="ProtNLM"/>
    </source>
</evidence>
<dbReference type="RefSeq" id="WP_188549884.1">
    <property type="nucleotide sequence ID" value="NZ_BMFY01000004.1"/>
</dbReference>
<evidence type="ECO:0000256" key="4">
    <source>
        <dbReference type="ARBA" id="ARBA00022989"/>
    </source>
</evidence>
<comment type="caution">
    <text evidence="7">The sequence shown here is derived from an EMBL/GenBank/DDBJ whole genome shotgun (WGS) entry which is preliminary data.</text>
</comment>